<accession>A0A6H2HDJ5</accession>
<dbReference type="KEGG" id="pvac:HC248_02984"/>
<protein>
    <submittedName>
        <fullName evidence="2">Aminoacrylate hydrolase RutD</fullName>
        <ecNumber evidence="2">3.5.1.-</ecNumber>
    </submittedName>
</protein>
<dbReference type="PIRSF" id="PIRSF037442">
    <property type="entry name" value="UCP037442_abhydr"/>
    <property type="match status" value="1"/>
</dbReference>
<dbReference type="Pfam" id="PF12146">
    <property type="entry name" value="Hydrolase_4"/>
    <property type="match status" value="1"/>
</dbReference>
<evidence type="ECO:0000313" key="3">
    <source>
        <dbReference type="Proteomes" id="UP000502041"/>
    </source>
</evidence>
<dbReference type="InterPro" id="IPR022742">
    <property type="entry name" value="Hydrolase_4"/>
</dbReference>
<sequence length="322" mass="35804">MDLCQEKPLPLAITAQDGYPLKGLCWRHLTDTPQTARPVIVINPATSVLCTYYSRFAAYLHRNGFDVICYDYRGIGLSKPASLRGFQAGWLDWGQLDFQAVLQYAASDFPGQPVQVVGHSVGGMLIGLAASNANITRVFSMGAQHAYWRDYPAKQRLRLLLKWHVFMPLVTALLGYFPAKRLGWMEDTPRGVVQDWTARAARFEDTYKSGARVLSSADRRGIIAQFTALRCPTLALSVTDDEFGTVAAVQRLLRCFDSSASTHLRVAPESLGLKEIGHFAFFHSRFEPTLWPIALAWLREGSLPDSVGDSVGEIVKPLKTVR</sequence>
<name>A0A6H2HDJ5_9BURK</name>
<dbReference type="AlphaFoldDB" id="A0A6H2HDJ5"/>
<reference evidence="2 3" key="1">
    <citation type="submission" date="2020-04" db="EMBL/GenBank/DDBJ databases">
        <title>Complete genome of a Psychrophilic, Marine, Gas Vacuolate Bacterium Polaromonas vacuolata KCTC 22033T.</title>
        <authorList>
            <person name="Hwang K."/>
            <person name="Kim K.M."/>
        </authorList>
    </citation>
    <scope>NUCLEOTIDE SEQUENCE [LARGE SCALE GENOMIC DNA]</scope>
    <source>
        <strain evidence="2 3">KCTC 22033</strain>
    </source>
</reference>
<keyword evidence="2" id="KW-0378">Hydrolase</keyword>
<dbReference type="SUPFAM" id="SSF53474">
    <property type="entry name" value="alpha/beta-Hydrolases"/>
    <property type="match status" value="1"/>
</dbReference>
<evidence type="ECO:0000259" key="1">
    <source>
        <dbReference type="Pfam" id="PF12146"/>
    </source>
</evidence>
<gene>
    <name evidence="2" type="primary">rutD</name>
    <name evidence="2" type="ORF">HC248_02984</name>
</gene>
<feature type="domain" description="Serine aminopeptidase S33" evidence="1">
    <location>
        <begin position="37"/>
        <end position="163"/>
    </location>
</feature>
<dbReference type="EC" id="3.5.1.-" evidence="2"/>
<dbReference type="EMBL" id="CP051461">
    <property type="protein sequence ID" value="QJC57654.1"/>
    <property type="molecule type" value="Genomic_DNA"/>
</dbReference>
<proteinExistence type="predicted"/>
<organism evidence="2 3">
    <name type="scientific">Polaromonas vacuolata</name>
    <dbReference type="NCBI Taxonomy" id="37448"/>
    <lineage>
        <taxon>Bacteria</taxon>
        <taxon>Pseudomonadati</taxon>
        <taxon>Pseudomonadota</taxon>
        <taxon>Betaproteobacteria</taxon>
        <taxon>Burkholderiales</taxon>
        <taxon>Comamonadaceae</taxon>
        <taxon>Polaromonas</taxon>
    </lineage>
</organism>
<dbReference type="InterPro" id="IPR029058">
    <property type="entry name" value="AB_hydrolase_fold"/>
</dbReference>
<evidence type="ECO:0000313" key="2">
    <source>
        <dbReference type="EMBL" id="QJC57654.1"/>
    </source>
</evidence>
<dbReference type="Proteomes" id="UP000502041">
    <property type="component" value="Chromosome"/>
</dbReference>
<dbReference type="Gene3D" id="3.40.50.1820">
    <property type="entry name" value="alpha/beta hydrolase"/>
    <property type="match status" value="1"/>
</dbReference>
<keyword evidence="3" id="KW-1185">Reference proteome</keyword>
<dbReference type="RefSeq" id="WP_168923139.1">
    <property type="nucleotide sequence ID" value="NZ_CP051461.1"/>
</dbReference>
<dbReference type="InterPro" id="IPR017208">
    <property type="entry name" value="UCP037442_abhydr"/>
</dbReference>
<dbReference type="GO" id="GO:0016787">
    <property type="term" value="F:hydrolase activity"/>
    <property type="evidence" value="ECO:0007669"/>
    <property type="project" value="UniProtKB-KW"/>
</dbReference>